<evidence type="ECO:0000256" key="7">
    <source>
        <dbReference type="PIRSR" id="PIRSR600895-51"/>
    </source>
</evidence>
<dbReference type="InterPro" id="IPR014306">
    <property type="entry name" value="Hydroxyisourate_hydrolase"/>
</dbReference>
<gene>
    <name evidence="10" type="ORF">SK128_014632</name>
</gene>
<keyword evidence="11" id="KW-1185">Reference proteome</keyword>
<evidence type="ECO:0000256" key="1">
    <source>
        <dbReference type="ARBA" id="ARBA00001043"/>
    </source>
</evidence>
<evidence type="ECO:0000259" key="9">
    <source>
        <dbReference type="SMART" id="SM00095"/>
    </source>
</evidence>
<dbReference type="PANTHER" id="PTHR10395:SF7">
    <property type="entry name" value="5-HYDROXYISOURATE HYDROLASE"/>
    <property type="match status" value="1"/>
</dbReference>
<dbReference type="PRINTS" id="PR00189">
    <property type="entry name" value="TRNSTHYRETIN"/>
</dbReference>
<dbReference type="InterPro" id="IPR036817">
    <property type="entry name" value="Transthyretin/HIU_hydrolase_sf"/>
</dbReference>
<comment type="function">
    <text evidence="2">Catalyzes the hydrolysis of 5-hydroxyisourate (HIU) to 2-oxo-4-hydroxy-4-carboxy-5-ureidoimidazoline (OHCU).</text>
</comment>
<comment type="subunit">
    <text evidence="4 8">Homotetramer.</text>
</comment>
<comment type="caution">
    <text evidence="10">The sequence shown here is derived from an EMBL/GenBank/DDBJ whole genome shotgun (WGS) entry which is preliminary data.</text>
</comment>
<dbReference type="InterPro" id="IPR023418">
    <property type="entry name" value="Thyroxine_BS"/>
</dbReference>
<dbReference type="InterPro" id="IPR023419">
    <property type="entry name" value="Transthyretin_CS"/>
</dbReference>
<comment type="similarity">
    <text evidence="3 8">Belongs to the transthyretin family. 5-hydroxyisourate hydrolase subfamily.</text>
</comment>
<evidence type="ECO:0000256" key="4">
    <source>
        <dbReference type="ARBA" id="ARBA00011881"/>
    </source>
</evidence>
<evidence type="ECO:0000256" key="2">
    <source>
        <dbReference type="ARBA" id="ARBA00002704"/>
    </source>
</evidence>
<dbReference type="GO" id="GO:0033971">
    <property type="term" value="F:hydroxyisourate hydrolase activity"/>
    <property type="evidence" value="ECO:0007669"/>
    <property type="project" value="UniProtKB-EC"/>
</dbReference>
<keyword evidence="5 8" id="KW-0659">Purine metabolism</keyword>
<dbReference type="PROSITE" id="PS00769">
    <property type="entry name" value="TRANSTHYRETIN_2"/>
    <property type="match status" value="1"/>
</dbReference>
<feature type="binding site" evidence="7">
    <location>
        <position position="140"/>
    </location>
    <ligand>
        <name>substrate</name>
    </ligand>
</feature>
<dbReference type="EC" id="3.5.2.17" evidence="8"/>
<evidence type="ECO:0000313" key="10">
    <source>
        <dbReference type="EMBL" id="KAK7070267.1"/>
    </source>
</evidence>
<dbReference type="Gene3D" id="2.60.40.180">
    <property type="entry name" value="Transthyretin/hydroxyisourate hydrolase domain"/>
    <property type="match status" value="1"/>
</dbReference>
<proteinExistence type="inferred from homology"/>
<dbReference type="SMART" id="SM00095">
    <property type="entry name" value="TR_THY"/>
    <property type="match status" value="1"/>
</dbReference>
<evidence type="ECO:0000256" key="5">
    <source>
        <dbReference type="ARBA" id="ARBA00022631"/>
    </source>
</evidence>
<evidence type="ECO:0000313" key="11">
    <source>
        <dbReference type="Proteomes" id="UP001381693"/>
    </source>
</evidence>
<dbReference type="CDD" id="cd05822">
    <property type="entry name" value="TLP_HIUase"/>
    <property type="match status" value="1"/>
</dbReference>
<name>A0AAN9A5E2_HALRR</name>
<feature type="binding site" evidence="7">
    <location>
        <position position="76"/>
    </location>
    <ligand>
        <name>substrate</name>
    </ligand>
</feature>
<accession>A0AAN9A5E2</accession>
<dbReference type="Proteomes" id="UP001381693">
    <property type="component" value="Unassembled WGS sequence"/>
</dbReference>
<dbReference type="InterPro" id="IPR000895">
    <property type="entry name" value="Transthyretin/HIU_hydrolase"/>
</dbReference>
<evidence type="ECO:0000256" key="6">
    <source>
        <dbReference type="ARBA" id="ARBA00022801"/>
    </source>
</evidence>
<evidence type="ECO:0000256" key="3">
    <source>
        <dbReference type="ARBA" id="ARBA00009850"/>
    </source>
</evidence>
<feature type="domain" description="Transthyretin/hydroxyisourate hydrolase" evidence="9">
    <location>
        <begin position="30"/>
        <end position="142"/>
    </location>
</feature>
<dbReference type="GO" id="GO:0006144">
    <property type="term" value="P:purine nucleobase metabolic process"/>
    <property type="evidence" value="ECO:0007669"/>
    <property type="project" value="UniProtKB-KW"/>
</dbReference>
<dbReference type="EMBL" id="JAXCGZ010015446">
    <property type="protein sequence ID" value="KAK7070267.1"/>
    <property type="molecule type" value="Genomic_DNA"/>
</dbReference>
<dbReference type="Pfam" id="PF00576">
    <property type="entry name" value="Transthyretin"/>
    <property type="match status" value="1"/>
</dbReference>
<dbReference type="NCBIfam" id="TIGR02962">
    <property type="entry name" value="hdxy_isourate"/>
    <property type="match status" value="1"/>
</dbReference>
<protein>
    <recommendedName>
        <fullName evidence="8">5-hydroxyisourate hydrolase</fullName>
        <shortName evidence="8">HIU hydrolase</shortName>
        <shortName evidence="8">HIUHase</shortName>
        <ecNumber evidence="8">3.5.2.17</ecNumber>
    </recommendedName>
</protein>
<dbReference type="PROSITE" id="PS00768">
    <property type="entry name" value="TRANSTHYRETIN_1"/>
    <property type="match status" value="1"/>
</dbReference>
<sequence>MSLPRSRIEVIQRHLLTGKEVIQVPAKSTMAGNPLTCHILDTSSGRPAGNMKISLHKLIGSSWQEVVKKITNHDGRAGQFLTQEEFTNGTYKMFFDTADYFKQHNTKGFYPYVEIVFEIENPSEHYHIPLLLSPYGYTTYRGS</sequence>
<feature type="binding site" evidence="7">
    <location>
        <position position="38"/>
    </location>
    <ligand>
        <name>substrate</name>
    </ligand>
</feature>
<evidence type="ECO:0000256" key="8">
    <source>
        <dbReference type="RuleBase" id="RU361270"/>
    </source>
</evidence>
<keyword evidence="6 8" id="KW-0378">Hydrolase</keyword>
<reference evidence="10 11" key="1">
    <citation type="submission" date="2023-11" db="EMBL/GenBank/DDBJ databases">
        <title>Halocaridina rubra genome assembly.</title>
        <authorList>
            <person name="Smith C."/>
        </authorList>
    </citation>
    <scope>NUCLEOTIDE SEQUENCE [LARGE SCALE GENOMIC DNA]</scope>
    <source>
        <strain evidence="10">EP-1</strain>
        <tissue evidence="10">Whole</tissue>
    </source>
</reference>
<dbReference type="InterPro" id="IPR023416">
    <property type="entry name" value="Transthyretin/HIU_hydrolase_d"/>
</dbReference>
<dbReference type="PANTHER" id="PTHR10395">
    <property type="entry name" value="URICASE AND TRANSTHYRETIN-RELATED"/>
    <property type="match status" value="1"/>
</dbReference>
<dbReference type="AlphaFoldDB" id="A0AAN9A5E2"/>
<comment type="catalytic activity">
    <reaction evidence="1 8">
        <text>5-hydroxyisourate + H2O = 5-hydroxy-2-oxo-4-ureido-2,5-dihydro-1H-imidazole-5-carboxylate + H(+)</text>
        <dbReference type="Rhea" id="RHEA:23736"/>
        <dbReference type="ChEBI" id="CHEBI:15377"/>
        <dbReference type="ChEBI" id="CHEBI:15378"/>
        <dbReference type="ChEBI" id="CHEBI:18072"/>
        <dbReference type="ChEBI" id="CHEBI:58639"/>
        <dbReference type="EC" id="3.5.2.17"/>
    </reaction>
</comment>
<dbReference type="SUPFAM" id="SSF49472">
    <property type="entry name" value="Transthyretin (synonym: prealbumin)"/>
    <property type="match status" value="1"/>
</dbReference>
<organism evidence="10 11">
    <name type="scientific">Halocaridina rubra</name>
    <name type="common">Hawaiian red shrimp</name>
    <dbReference type="NCBI Taxonomy" id="373956"/>
    <lineage>
        <taxon>Eukaryota</taxon>
        <taxon>Metazoa</taxon>
        <taxon>Ecdysozoa</taxon>
        <taxon>Arthropoda</taxon>
        <taxon>Crustacea</taxon>
        <taxon>Multicrustacea</taxon>
        <taxon>Malacostraca</taxon>
        <taxon>Eumalacostraca</taxon>
        <taxon>Eucarida</taxon>
        <taxon>Decapoda</taxon>
        <taxon>Pleocyemata</taxon>
        <taxon>Caridea</taxon>
        <taxon>Atyoidea</taxon>
        <taxon>Atyidae</taxon>
        <taxon>Halocaridina</taxon>
    </lineage>
</organism>